<keyword evidence="1" id="KW-0812">Transmembrane</keyword>
<evidence type="ECO:0000313" key="3">
    <source>
        <dbReference type="EMBL" id="KAK6172469.1"/>
    </source>
</evidence>
<gene>
    <name evidence="3" type="ORF">SNE40_016109</name>
</gene>
<dbReference type="AlphaFoldDB" id="A0AAN8PBK4"/>
<feature type="chain" id="PRO_5042929334" description="Sperm protein" evidence="2">
    <location>
        <begin position="22"/>
        <end position="101"/>
    </location>
</feature>
<evidence type="ECO:0000313" key="4">
    <source>
        <dbReference type="Proteomes" id="UP001347796"/>
    </source>
</evidence>
<evidence type="ECO:0008006" key="5">
    <source>
        <dbReference type="Google" id="ProtNLM"/>
    </source>
</evidence>
<keyword evidence="4" id="KW-1185">Reference proteome</keyword>
<organism evidence="3 4">
    <name type="scientific">Patella caerulea</name>
    <name type="common">Rayed Mediterranean limpet</name>
    <dbReference type="NCBI Taxonomy" id="87958"/>
    <lineage>
        <taxon>Eukaryota</taxon>
        <taxon>Metazoa</taxon>
        <taxon>Spiralia</taxon>
        <taxon>Lophotrochozoa</taxon>
        <taxon>Mollusca</taxon>
        <taxon>Gastropoda</taxon>
        <taxon>Patellogastropoda</taxon>
        <taxon>Patelloidea</taxon>
        <taxon>Patellidae</taxon>
        <taxon>Patella</taxon>
    </lineage>
</organism>
<feature type="signal peptide" evidence="2">
    <location>
        <begin position="1"/>
        <end position="21"/>
    </location>
</feature>
<evidence type="ECO:0000256" key="1">
    <source>
        <dbReference type="SAM" id="Phobius"/>
    </source>
</evidence>
<reference evidence="3 4" key="1">
    <citation type="submission" date="2024-01" db="EMBL/GenBank/DDBJ databases">
        <title>The genome of the rayed Mediterranean limpet Patella caerulea (Linnaeus, 1758).</title>
        <authorList>
            <person name="Anh-Thu Weber A."/>
            <person name="Halstead-Nussloch G."/>
        </authorList>
    </citation>
    <scope>NUCLEOTIDE SEQUENCE [LARGE SCALE GENOMIC DNA]</scope>
    <source>
        <strain evidence="3">AATW-2023a</strain>
        <tissue evidence="3">Whole specimen</tissue>
    </source>
</reference>
<name>A0AAN8PBK4_PATCE</name>
<keyword evidence="1" id="KW-0472">Membrane</keyword>
<comment type="caution">
    <text evidence="3">The sequence shown here is derived from an EMBL/GenBank/DDBJ whole genome shotgun (WGS) entry which is preliminary data.</text>
</comment>
<keyword evidence="1" id="KW-1133">Transmembrane helix</keyword>
<accession>A0AAN8PBK4</accession>
<keyword evidence="2" id="KW-0732">Signal</keyword>
<proteinExistence type="predicted"/>
<sequence>MKGVFILAIFTVLYIIQSVNGECWQPKDCVYGRTQGKSREEKCRVLYNYRECLEYRGCFYGEYLDNYNTYYYSLDVVCGGSVVTISASLLMVSTLITAWIS</sequence>
<dbReference type="Proteomes" id="UP001347796">
    <property type="component" value="Unassembled WGS sequence"/>
</dbReference>
<feature type="transmembrane region" description="Helical" evidence="1">
    <location>
        <begin position="70"/>
        <end position="100"/>
    </location>
</feature>
<evidence type="ECO:0000256" key="2">
    <source>
        <dbReference type="SAM" id="SignalP"/>
    </source>
</evidence>
<dbReference type="EMBL" id="JAZGQO010000011">
    <property type="protein sequence ID" value="KAK6172469.1"/>
    <property type="molecule type" value="Genomic_DNA"/>
</dbReference>
<protein>
    <recommendedName>
        <fullName evidence="5">Sperm protein</fullName>
    </recommendedName>
</protein>